<proteinExistence type="predicted"/>
<evidence type="ECO:0000256" key="1">
    <source>
        <dbReference type="SAM" id="MobiDB-lite"/>
    </source>
</evidence>
<feature type="region of interest" description="Disordered" evidence="1">
    <location>
        <begin position="157"/>
        <end position="187"/>
    </location>
</feature>
<dbReference type="Proteomes" id="UP001295469">
    <property type="component" value="Chromosome A02"/>
</dbReference>
<dbReference type="PANTHER" id="PTHR12069">
    <property type="entry name" value="DNA-DIRECTED RNA POLYMERASES III 80 KDA POLYPEPTIDE RNA POLYMERASE III SUBUNIT 5"/>
    <property type="match status" value="1"/>
</dbReference>
<dbReference type="AlphaFoldDB" id="A0A816X9B5"/>
<dbReference type="Pfam" id="PF04801">
    <property type="entry name" value="RPC5"/>
    <property type="match status" value="2"/>
</dbReference>
<name>A0A816X9B5_BRANA</name>
<dbReference type="InterPro" id="IPR006886">
    <property type="entry name" value="RNA_pol_III_Rpc5"/>
</dbReference>
<dbReference type="GO" id="GO:0006351">
    <property type="term" value="P:DNA-templated transcription"/>
    <property type="evidence" value="ECO:0007669"/>
    <property type="project" value="InterPro"/>
</dbReference>
<reference evidence="2" key="1">
    <citation type="submission" date="2021-01" db="EMBL/GenBank/DDBJ databases">
        <authorList>
            <consortium name="Genoscope - CEA"/>
            <person name="William W."/>
        </authorList>
    </citation>
    <scope>NUCLEOTIDE SEQUENCE</scope>
</reference>
<dbReference type="GO" id="GO:0005634">
    <property type="term" value="C:nucleus"/>
    <property type="evidence" value="ECO:0007669"/>
    <property type="project" value="InterPro"/>
</dbReference>
<dbReference type="PANTHER" id="PTHR12069:SF0">
    <property type="entry name" value="DNA-DIRECTED RNA POLYMERASE III SUBUNIT RPC5"/>
    <property type="match status" value="1"/>
</dbReference>
<feature type="compositionally biased region" description="Basic residues" evidence="1">
    <location>
        <begin position="11"/>
        <end position="25"/>
    </location>
</feature>
<organism evidence="2">
    <name type="scientific">Brassica napus</name>
    <name type="common">Rape</name>
    <dbReference type="NCBI Taxonomy" id="3708"/>
    <lineage>
        <taxon>Eukaryota</taxon>
        <taxon>Viridiplantae</taxon>
        <taxon>Streptophyta</taxon>
        <taxon>Embryophyta</taxon>
        <taxon>Tracheophyta</taxon>
        <taxon>Spermatophyta</taxon>
        <taxon>Magnoliopsida</taxon>
        <taxon>eudicotyledons</taxon>
        <taxon>Gunneridae</taxon>
        <taxon>Pentapetalae</taxon>
        <taxon>rosids</taxon>
        <taxon>malvids</taxon>
        <taxon>Brassicales</taxon>
        <taxon>Brassicaceae</taxon>
        <taxon>Brassiceae</taxon>
        <taxon>Brassica</taxon>
    </lineage>
</organism>
<accession>A0A816X9B5</accession>
<protein>
    <submittedName>
        <fullName evidence="2">(rape) hypothetical protein</fullName>
    </submittedName>
</protein>
<feature type="compositionally biased region" description="Polar residues" evidence="1">
    <location>
        <begin position="33"/>
        <end position="44"/>
    </location>
</feature>
<dbReference type="EMBL" id="HG994356">
    <property type="protein sequence ID" value="CAF2144239.1"/>
    <property type="molecule type" value="Genomic_DNA"/>
</dbReference>
<evidence type="ECO:0000313" key="2">
    <source>
        <dbReference type="EMBL" id="CAF2144239.1"/>
    </source>
</evidence>
<feature type="region of interest" description="Disordered" evidence="1">
    <location>
        <begin position="1"/>
        <end position="55"/>
    </location>
</feature>
<sequence>MDFEDEDKPKYVSKTRRFAPGRARKSKPEPTPVHSSETDAPSESVSKKKTLMEEEEEEDVVVREIDVFYNPSIGANTELYVLQYPLRPSWRAYEMDERCQEVRVNPSTSEVELDLSMDVNSTNYDSKSASELHMTKQLHLNPVHAVPQLRPSMKYLSSKRIQAEAPEESARASKKQNKGVSKDQKPVPEENWVSLKYHGLGSEFHSRYLTKMMASENSIINFNMSRNAYINSLCRGESSRNSRRFHFEIPFTSFLYVYNQSVCSSL</sequence>
<gene>
    <name evidence="2" type="ORF">DARMORV10_A02P38220.1</name>
</gene>